<sequence>MPSVGPTKPKNPRSTYTLHKRSSYPHDIITITNMSMSEADRAAHLKEAQSKAVALFKEIEETLIRPGVSDKTLSAEIAALGKERHGLETHWHKRIVRSGPNTLAAYKDNPPDRVIEADDILVVDLGPVFEKWEADFGRTYVLGGDPRKLRVRDALEPLWLDIQRRYRERPGMTGAELYAVARSAGEAQGWTWGAHIAGHIVGAFPHERIPQDQWPLYIAEANTTSMQTLGKDGYMRHWILEIYLHDKEGQFGGFFEQLLTVD</sequence>
<comment type="caution">
    <text evidence="2">The sequence shown here is derived from an EMBL/GenBank/DDBJ whole genome shotgun (WGS) entry which is preliminary data.</text>
</comment>
<dbReference type="PANTHER" id="PTHR46112:SF2">
    <property type="entry name" value="XAA-PRO AMINOPEPTIDASE P-RELATED"/>
    <property type="match status" value="1"/>
</dbReference>
<reference evidence="2 3" key="1">
    <citation type="submission" date="2020-02" db="EMBL/GenBank/DDBJ databases">
        <title>Comparative genomics of the hypocrealean fungal genus Beauvera.</title>
        <authorList>
            <person name="Showalter D.N."/>
            <person name="Bushley K.E."/>
            <person name="Rehner S.A."/>
        </authorList>
    </citation>
    <scope>NUCLEOTIDE SEQUENCE [LARGE SCALE GENOMIC DNA]</scope>
    <source>
        <strain evidence="2 3">ARSEF4384</strain>
    </source>
</reference>
<feature type="domain" description="Peptidase M24" evidence="1">
    <location>
        <begin position="44"/>
        <end position="211"/>
    </location>
</feature>
<dbReference type="Proteomes" id="UP001397290">
    <property type="component" value="Unassembled WGS sequence"/>
</dbReference>
<keyword evidence="3" id="KW-1185">Reference proteome</keyword>
<dbReference type="CDD" id="cd01066">
    <property type="entry name" value="APP_MetAP"/>
    <property type="match status" value="1"/>
</dbReference>
<organism evidence="2 3">
    <name type="scientific">Beauveria asiatica</name>
    <dbReference type="NCBI Taxonomy" id="1069075"/>
    <lineage>
        <taxon>Eukaryota</taxon>
        <taxon>Fungi</taxon>
        <taxon>Dikarya</taxon>
        <taxon>Ascomycota</taxon>
        <taxon>Pezizomycotina</taxon>
        <taxon>Sordariomycetes</taxon>
        <taxon>Hypocreomycetidae</taxon>
        <taxon>Hypocreales</taxon>
        <taxon>Cordycipitaceae</taxon>
        <taxon>Beauveria</taxon>
    </lineage>
</organism>
<gene>
    <name evidence="2" type="ORF">G3M48_007607</name>
</gene>
<dbReference type="InterPro" id="IPR050659">
    <property type="entry name" value="Peptidase_M24B"/>
</dbReference>
<dbReference type="SUPFAM" id="SSF55920">
    <property type="entry name" value="Creatinase/aminopeptidase"/>
    <property type="match status" value="1"/>
</dbReference>
<dbReference type="Gene3D" id="3.90.230.10">
    <property type="entry name" value="Creatinase/methionine aminopeptidase superfamily"/>
    <property type="match status" value="1"/>
</dbReference>
<evidence type="ECO:0000259" key="1">
    <source>
        <dbReference type="Pfam" id="PF00557"/>
    </source>
</evidence>
<accession>A0AAW0RM77</accession>
<evidence type="ECO:0000313" key="3">
    <source>
        <dbReference type="Proteomes" id="UP001397290"/>
    </source>
</evidence>
<dbReference type="InterPro" id="IPR000994">
    <property type="entry name" value="Pept_M24"/>
</dbReference>
<name>A0AAW0RM77_9HYPO</name>
<protein>
    <recommendedName>
        <fullName evidence="1">Peptidase M24 domain-containing protein</fullName>
    </recommendedName>
</protein>
<dbReference type="InterPro" id="IPR036005">
    <property type="entry name" value="Creatinase/aminopeptidase-like"/>
</dbReference>
<proteinExistence type="predicted"/>
<dbReference type="EMBL" id="JAAHCF010000545">
    <property type="protein sequence ID" value="KAK8143185.1"/>
    <property type="molecule type" value="Genomic_DNA"/>
</dbReference>
<dbReference type="Pfam" id="PF00557">
    <property type="entry name" value="Peptidase_M24"/>
    <property type="match status" value="1"/>
</dbReference>
<dbReference type="PANTHER" id="PTHR46112">
    <property type="entry name" value="AMINOPEPTIDASE"/>
    <property type="match status" value="1"/>
</dbReference>
<evidence type="ECO:0000313" key="2">
    <source>
        <dbReference type="EMBL" id="KAK8143185.1"/>
    </source>
</evidence>
<dbReference type="AlphaFoldDB" id="A0AAW0RM77"/>